<feature type="transmembrane region" description="Helical" evidence="7">
    <location>
        <begin position="44"/>
        <end position="63"/>
    </location>
</feature>
<sequence length="109" mass="12064">MAMSGCPPPSPQVCPQVCPPPPPAPPCRAKPIMRGLHWAQTTKVFTQGCVLAAIGGASIYFFIKRPRIAAYQDYYAKGEFEDWADEMARKGLFQSVPKESLPDNQHMNK</sequence>
<evidence type="ECO:0000256" key="1">
    <source>
        <dbReference type="ARBA" id="ARBA00004273"/>
    </source>
</evidence>
<comment type="caution">
    <text evidence="8">The sequence shown here is derived from an EMBL/GenBank/DDBJ whole genome shotgun (WGS) entry which is preliminary data.</text>
</comment>
<dbReference type="InterPro" id="IPR037169">
    <property type="entry name" value="Cytochrome_c_oxidase_VIc_sf"/>
</dbReference>
<dbReference type="Proteomes" id="UP001549920">
    <property type="component" value="Unassembled WGS sequence"/>
</dbReference>
<keyword evidence="2 7" id="KW-0812">Transmembrane</keyword>
<evidence type="ECO:0000256" key="3">
    <source>
        <dbReference type="ARBA" id="ARBA00022792"/>
    </source>
</evidence>
<evidence type="ECO:0000256" key="5">
    <source>
        <dbReference type="ARBA" id="ARBA00023128"/>
    </source>
</evidence>
<evidence type="ECO:0000256" key="2">
    <source>
        <dbReference type="ARBA" id="ARBA00022692"/>
    </source>
</evidence>
<accession>A0ABR3H953</accession>
<dbReference type="SUPFAM" id="SSF81415">
    <property type="entry name" value="Mitochondrial cytochrome c oxidase subunit VIc"/>
    <property type="match status" value="1"/>
</dbReference>
<name>A0ABR3H953_LOXSC</name>
<protein>
    <recommendedName>
        <fullName evidence="10">Mitochondrial cytochrome c oxidase subunit VIc/VIIs domain-containing protein</fullName>
    </recommendedName>
</protein>
<evidence type="ECO:0000256" key="4">
    <source>
        <dbReference type="ARBA" id="ARBA00022989"/>
    </source>
</evidence>
<comment type="subcellular location">
    <subcellularLocation>
        <location evidence="1">Mitochondrion inner membrane</location>
    </subcellularLocation>
</comment>
<keyword evidence="9" id="KW-1185">Reference proteome</keyword>
<keyword evidence="4 7" id="KW-1133">Transmembrane helix</keyword>
<reference evidence="8 9" key="1">
    <citation type="submission" date="2024-06" db="EMBL/GenBank/DDBJ databases">
        <title>A chromosome-level genome assembly of beet webworm, Loxostege sticticalis.</title>
        <authorList>
            <person name="Zhang Y."/>
        </authorList>
    </citation>
    <scope>NUCLEOTIDE SEQUENCE [LARGE SCALE GENOMIC DNA]</scope>
    <source>
        <strain evidence="8">AQ026</strain>
        <tissue evidence="8">Whole body</tissue>
    </source>
</reference>
<organism evidence="8 9">
    <name type="scientific">Loxostege sticticalis</name>
    <name type="common">Beet webworm moth</name>
    <dbReference type="NCBI Taxonomy" id="481309"/>
    <lineage>
        <taxon>Eukaryota</taxon>
        <taxon>Metazoa</taxon>
        <taxon>Ecdysozoa</taxon>
        <taxon>Arthropoda</taxon>
        <taxon>Hexapoda</taxon>
        <taxon>Insecta</taxon>
        <taxon>Pterygota</taxon>
        <taxon>Neoptera</taxon>
        <taxon>Endopterygota</taxon>
        <taxon>Lepidoptera</taxon>
        <taxon>Glossata</taxon>
        <taxon>Ditrysia</taxon>
        <taxon>Pyraloidea</taxon>
        <taxon>Crambidae</taxon>
        <taxon>Pyraustinae</taxon>
        <taxon>Loxostege</taxon>
    </lineage>
</organism>
<evidence type="ECO:0008006" key="10">
    <source>
        <dbReference type="Google" id="ProtNLM"/>
    </source>
</evidence>
<dbReference type="EMBL" id="JBEUOH010000023">
    <property type="protein sequence ID" value="KAL0861319.1"/>
    <property type="molecule type" value="Genomic_DNA"/>
</dbReference>
<evidence type="ECO:0000256" key="6">
    <source>
        <dbReference type="ARBA" id="ARBA00023136"/>
    </source>
</evidence>
<evidence type="ECO:0000313" key="9">
    <source>
        <dbReference type="Proteomes" id="UP001549920"/>
    </source>
</evidence>
<dbReference type="InterPro" id="IPR034884">
    <property type="entry name" value="Cytochrome_c_oxidase_VIc/VIIs"/>
</dbReference>
<keyword evidence="3" id="KW-0999">Mitochondrion inner membrane</keyword>
<keyword evidence="5" id="KW-0496">Mitochondrion</keyword>
<proteinExistence type="predicted"/>
<evidence type="ECO:0000313" key="8">
    <source>
        <dbReference type="EMBL" id="KAL0861319.1"/>
    </source>
</evidence>
<keyword evidence="6 7" id="KW-0472">Membrane</keyword>
<dbReference type="Pfam" id="PF02937">
    <property type="entry name" value="COX6C"/>
    <property type="match status" value="1"/>
</dbReference>
<gene>
    <name evidence="8" type="ORF">ABMA27_008876</name>
</gene>
<evidence type="ECO:0000256" key="7">
    <source>
        <dbReference type="SAM" id="Phobius"/>
    </source>
</evidence>
<dbReference type="Gene3D" id="4.10.93.10">
    <property type="entry name" value="Mitochondrial cytochrome c oxidase subunit VIc/VIIs"/>
    <property type="match status" value="1"/>
</dbReference>